<reference evidence="1" key="1">
    <citation type="submission" date="2016-08" db="EMBL/GenBank/DDBJ databases">
        <authorList>
            <person name="Ngugi D.K."/>
            <person name="Miyake S."/>
            <person name="Stingl U."/>
        </authorList>
    </citation>
    <scope>NUCLEOTIDE SEQUENCE</scope>
    <source>
        <strain evidence="1">SCG-D08WGA-EpuloA1</strain>
    </source>
</reference>
<proteinExistence type="predicted"/>
<dbReference type="Proteomes" id="UP000188637">
    <property type="component" value="Unassembled WGS sequence"/>
</dbReference>
<protein>
    <submittedName>
        <fullName evidence="1">Acyl carrier protein</fullName>
    </submittedName>
</protein>
<dbReference type="EMBL" id="LJHD01000283">
    <property type="protein sequence ID" value="ONI38708.1"/>
    <property type="molecule type" value="Genomic_DNA"/>
</dbReference>
<sequence>MVFKKLQEIIADKLSVDESEVTMQSNFKDDLEADSLDLYEIIMSLEDEFGVTIQNEDLEDIKTVSDAVKYIEDRQ</sequence>
<evidence type="ECO:0000313" key="2">
    <source>
        <dbReference type="Proteomes" id="UP000188637"/>
    </source>
</evidence>
<name>A0ACC8X9D3_9FIRM</name>
<evidence type="ECO:0000313" key="1">
    <source>
        <dbReference type="EMBL" id="ONI38708.1"/>
    </source>
</evidence>
<keyword evidence="2" id="KW-1185">Reference proteome</keyword>
<organism evidence="1 2">
    <name type="scientific">Candidatus Epulonipiscium fishelsonii</name>
    <dbReference type="NCBI Taxonomy" id="77094"/>
    <lineage>
        <taxon>Bacteria</taxon>
        <taxon>Bacillati</taxon>
        <taxon>Bacillota</taxon>
        <taxon>Clostridia</taxon>
        <taxon>Lachnospirales</taxon>
        <taxon>Lachnospiraceae</taxon>
        <taxon>Candidatus Epulonipiscium</taxon>
    </lineage>
</organism>
<gene>
    <name evidence="1" type="ORF">AN640_02275</name>
</gene>
<comment type="caution">
    <text evidence="1">The sequence shown here is derived from an EMBL/GenBank/DDBJ whole genome shotgun (WGS) entry which is preliminary data.</text>
</comment>
<accession>A0ACC8X9D3</accession>